<feature type="transmembrane region" description="Helical" evidence="6">
    <location>
        <begin position="235"/>
        <end position="257"/>
    </location>
</feature>
<feature type="transmembrane region" description="Helical" evidence="6">
    <location>
        <begin position="72"/>
        <end position="90"/>
    </location>
</feature>
<dbReference type="Proteomes" id="UP000030746">
    <property type="component" value="Unassembled WGS sequence"/>
</dbReference>
<keyword evidence="6" id="KW-1003">Cell membrane</keyword>
<gene>
    <name evidence="7" type="ORF">LOTGIDRAFT_236683</name>
</gene>
<name>V3YZ11_LOTGI</name>
<dbReference type="GO" id="GO:0005886">
    <property type="term" value="C:plasma membrane"/>
    <property type="evidence" value="ECO:0007669"/>
    <property type="project" value="UniProtKB-SubCell"/>
</dbReference>
<proteinExistence type="inferred from homology"/>
<keyword evidence="6" id="KW-0869">Chloride channel</keyword>
<dbReference type="InterPro" id="IPR021134">
    <property type="entry name" value="Bestrophin-like"/>
</dbReference>
<sequence length="368" mass="43266">MTIIYQYKVATTSLGGFVKLLAAWRGSVYKLMFKEMMIFGGAYTLISITYRLGLSLEQKLIFEKIVQHCDTYTSLIPVSFVLGFYVSFVVKRWWEQFMNVPWPDRTLFIMNTYLHSDDDRARIMRRTVARYMLLSLIIITRSVSVAVMKRFPSTDHIIQAGFATKEEIEIFENTKCKYNKFWVPLMWANNILVQARRERKIENDFGLRMIIEQLATFRDKCSLCFVYDWITIPLVYTQVATLAVYIFFATCLLGRQYLDPNKGYPGYDLDLYIPLFTMLQFFFYMGWLKVAEQLINPFGEDDDDYEINWLLDRHTEVAFSLVDQCYGKYPGLVQDKFWNDEVVPDLPYTEASLHSKKPNFLGSTYNLS</sequence>
<keyword evidence="4 6" id="KW-0472">Membrane</keyword>
<feature type="transmembrane region" description="Helical" evidence="6">
    <location>
        <begin position="128"/>
        <end position="148"/>
    </location>
</feature>
<dbReference type="AlphaFoldDB" id="V3YZ11"/>
<feature type="transmembrane region" description="Helical" evidence="6">
    <location>
        <begin position="269"/>
        <end position="287"/>
    </location>
</feature>
<evidence type="ECO:0000256" key="6">
    <source>
        <dbReference type="RuleBase" id="RU363126"/>
    </source>
</evidence>
<reference evidence="7 8" key="1">
    <citation type="journal article" date="2013" name="Nature">
        <title>Insights into bilaterian evolution from three spiralian genomes.</title>
        <authorList>
            <person name="Simakov O."/>
            <person name="Marletaz F."/>
            <person name="Cho S.J."/>
            <person name="Edsinger-Gonzales E."/>
            <person name="Havlak P."/>
            <person name="Hellsten U."/>
            <person name="Kuo D.H."/>
            <person name="Larsson T."/>
            <person name="Lv J."/>
            <person name="Arendt D."/>
            <person name="Savage R."/>
            <person name="Osoegawa K."/>
            <person name="de Jong P."/>
            <person name="Grimwood J."/>
            <person name="Chapman J.A."/>
            <person name="Shapiro H."/>
            <person name="Aerts A."/>
            <person name="Otillar R.P."/>
            <person name="Terry A.Y."/>
            <person name="Boore J.L."/>
            <person name="Grigoriev I.V."/>
            <person name="Lindberg D.R."/>
            <person name="Seaver E.C."/>
            <person name="Weisblat D.A."/>
            <person name="Putnam N.H."/>
            <person name="Rokhsar D.S."/>
        </authorList>
    </citation>
    <scope>NUCLEOTIDE SEQUENCE [LARGE SCALE GENOMIC DNA]</scope>
</reference>
<protein>
    <recommendedName>
        <fullName evidence="6">Bestrophin homolog</fullName>
    </recommendedName>
</protein>
<dbReference type="CTD" id="20250210"/>
<dbReference type="KEGG" id="lgi:LOTGIDRAFT_236683"/>
<dbReference type="EMBL" id="KB203711">
    <property type="protein sequence ID" value="ESO83363.1"/>
    <property type="molecule type" value="Genomic_DNA"/>
</dbReference>
<keyword evidence="6" id="KW-0868">Chloride</keyword>
<dbReference type="OMA" id="HTIDLFF"/>
<dbReference type="HOGENOM" id="CLU_018069_0_1_1"/>
<keyword evidence="6" id="KW-0813">Transport</keyword>
<comment type="subcellular location">
    <subcellularLocation>
        <location evidence="6">Cell membrane</location>
        <topology evidence="6">Multi-pass membrane protein</topology>
    </subcellularLocation>
    <subcellularLocation>
        <location evidence="1">Membrane</location>
    </subcellularLocation>
</comment>
<dbReference type="OrthoDB" id="201595at2759"/>
<dbReference type="STRING" id="225164.V3YZ11"/>
<keyword evidence="6" id="KW-0407">Ion channel</keyword>
<comment type="function">
    <text evidence="6">Forms chloride channels.</text>
</comment>
<organism evidence="7 8">
    <name type="scientific">Lottia gigantea</name>
    <name type="common">Giant owl limpet</name>
    <dbReference type="NCBI Taxonomy" id="225164"/>
    <lineage>
        <taxon>Eukaryota</taxon>
        <taxon>Metazoa</taxon>
        <taxon>Spiralia</taxon>
        <taxon>Lophotrochozoa</taxon>
        <taxon>Mollusca</taxon>
        <taxon>Gastropoda</taxon>
        <taxon>Patellogastropoda</taxon>
        <taxon>Lottioidea</taxon>
        <taxon>Lottiidae</taxon>
        <taxon>Lottia</taxon>
    </lineage>
</organism>
<dbReference type="GeneID" id="20250210"/>
<accession>V3YZ11</accession>
<evidence type="ECO:0000313" key="8">
    <source>
        <dbReference type="Proteomes" id="UP000030746"/>
    </source>
</evidence>
<dbReference type="GO" id="GO:0005254">
    <property type="term" value="F:chloride channel activity"/>
    <property type="evidence" value="ECO:0007669"/>
    <property type="project" value="UniProtKB-KW"/>
</dbReference>
<dbReference type="InterPro" id="IPR000615">
    <property type="entry name" value="Bestrophin"/>
</dbReference>
<keyword evidence="8" id="KW-1185">Reference proteome</keyword>
<evidence type="ECO:0000256" key="4">
    <source>
        <dbReference type="ARBA" id="ARBA00023136"/>
    </source>
</evidence>
<keyword evidence="3 6" id="KW-1133">Transmembrane helix</keyword>
<feature type="transmembrane region" description="Helical" evidence="6">
    <location>
        <begin position="36"/>
        <end position="52"/>
    </location>
</feature>
<keyword evidence="6" id="KW-0406">Ion transport</keyword>
<evidence type="ECO:0000313" key="7">
    <source>
        <dbReference type="EMBL" id="ESO83363.1"/>
    </source>
</evidence>
<evidence type="ECO:0000256" key="1">
    <source>
        <dbReference type="ARBA" id="ARBA00004370"/>
    </source>
</evidence>
<keyword evidence="2 6" id="KW-0812">Transmembrane</keyword>
<dbReference type="PANTHER" id="PTHR10736">
    <property type="entry name" value="BESTROPHIN"/>
    <property type="match status" value="1"/>
</dbReference>
<evidence type="ECO:0000256" key="3">
    <source>
        <dbReference type="ARBA" id="ARBA00022989"/>
    </source>
</evidence>
<comment type="similarity">
    <text evidence="5 6">Belongs to the anion channel-forming bestrophin (TC 1.A.46) family. Calcium-sensitive chloride channel subfamily.</text>
</comment>
<evidence type="ECO:0000256" key="2">
    <source>
        <dbReference type="ARBA" id="ARBA00022692"/>
    </source>
</evidence>
<dbReference type="RefSeq" id="XP_009065968.1">
    <property type="nucleotide sequence ID" value="XM_009067720.1"/>
</dbReference>
<dbReference type="Pfam" id="PF01062">
    <property type="entry name" value="Bestrophin"/>
    <property type="match status" value="1"/>
</dbReference>
<dbReference type="GO" id="GO:0034707">
    <property type="term" value="C:chloride channel complex"/>
    <property type="evidence" value="ECO:0007669"/>
    <property type="project" value="UniProtKB-KW"/>
</dbReference>
<evidence type="ECO:0000256" key="5">
    <source>
        <dbReference type="ARBA" id="ARBA00034769"/>
    </source>
</evidence>